<dbReference type="KEGG" id="oni:Osc7112_6561"/>
<keyword evidence="2" id="KW-0614">Plasmid</keyword>
<name>K9VRH5_9CYAN</name>
<organism evidence="2 3">
    <name type="scientific">Phormidium nigroviride PCC 7112</name>
    <dbReference type="NCBI Taxonomy" id="179408"/>
    <lineage>
        <taxon>Bacteria</taxon>
        <taxon>Bacillati</taxon>
        <taxon>Cyanobacteriota</taxon>
        <taxon>Cyanophyceae</taxon>
        <taxon>Oscillatoriophycideae</taxon>
        <taxon>Oscillatoriales</taxon>
        <taxon>Oscillatoriaceae</taxon>
        <taxon>Phormidium</taxon>
    </lineage>
</organism>
<sequence>MNTNNSNINPHKTFPESASQHSPQIQEVIAVIFPFLAEAPAEEHPFKLNEIVKTGNQYGIVTSLNKTEKPVTITWDASPGEDSFSWTYNLDEIRALTISLVPQFIPKKTAGELPTCTTIVLANSDQVQFSNATPFKVESLTEHHILISAIDQLYHFPINLFPGYPTICTIDIPTPQQLKAASYLSVTDIRIRAKTHLALEVPDNFLEFAMPIHKQQLKEKLARQLSEEMGGVESGEWEAGKLPNFYSPPLNLSDFEIAWEEAWKHCIESLVKKQGWNGFREETRLLQQREGTQRMGTIISLNIEVIRSIKIYWDNGDIQNYTLTELKCLGVTRIEPIVKLSPNVAYQISENGSYFRAWIGFRTKALAKAWLIPVKKLVGHLSNLIDCQISELQHTGAKYEYAVECPRHKTLHKRLEALAKVAELNLEDTP</sequence>
<protein>
    <submittedName>
        <fullName evidence="2">Uncharacterized protein</fullName>
    </submittedName>
</protein>
<dbReference type="RefSeq" id="WP_015179666.1">
    <property type="nucleotide sequence ID" value="NC_019730.1"/>
</dbReference>
<dbReference type="HOGENOM" id="CLU_637516_0_0_3"/>
<gene>
    <name evidence="2" type="ORF">Osc7112_6561</name>
</gene>
<keyword evidence="3" id="KW-1185">Reference proteome</keyword>
<proteinExistence type="predicted"/>
<dbReference type="AlphaFoldDB" id="K9VRH5"/>
<evidence type="ECO:0000256" key="1">
    <source>
        <dbReference type="SAM" id="MobiDB-lite"/>
    </source>
</evidence>
<evidence type="ECO:0000313" key="3">
    <source>
        <dbReference type="Proteomes" id="UP000010478"/>
    </source>
</evidence>
<accession>K9VRH5</accession>
<reference evidence="2 3" key="1">
    <citation type="submission" date="2012-05" db="EMBL/GenBank/DDBJ databases">
        <title>Finished plasmid 2 of genome of Oscillatoria sp. PCC 7112.</title>
        <authorList>
            <consortium name="US DOE Joint Genome Institute"/>
            <person name="Gugger M."/>
            <person name="Coursin T."/>
            <person name="Rippka R."/>
            <person name="Tandeau De Marsac N."/>
            <person name="Huntemann M."/>
            <person name="Wei C.-L."/>
            <person name="Han J."/>
            <person name="Detter J.C."/>
            <person name="Han C."/>
            <person name="Tapia R."/>
            <person name="Davenport K."/>
            <person name="Daligault H."/>
            <person name="Erkkila T."/>
            <person name="Gu W."/>
            <person name="Munk A.C.C."/>
            <person name="Teshima H."/>
            <person name="Xu Y."/>
            <person name="Chain P."/>
            <person name="Chen A."/>
            <person name="Krypides N."/>
            <person name="Mavromatis K."/>
            <person name="Markowitz V."/>
            <person name="Szeto E."/>
            <person name="Ivanova N."/>
            <person name="Mikhailova N."/>
            <person name="Ovchinnikova G."/>
            <person name="Pagani I."/>
            <person name="Pati A."/>
            <person name="Goodwin L."/>
            <person name="Peters L."/>
            <person name="Pitluck S."/>
            <person name="Woyke T."/>
            <person name="Kerfeld C."/>
        </authorList>
    </citation>
    <scope>NUCLEOTIDE SEQUENCE [LARGE SCALE GENOMIC DNA]</scope>
    <source>
        <strain evidence="2 3">PCC 7112</strain>
        <plasmid evidence="2 3">pOSC7112.02</plasmid>
    </source>
</reference>
<feature type="region of interest" description="Disordered" evidence="1">
    <location>
        <begin position="1"/>
        <end position="21"/>
    </location>
</feature>
<dbReference type="Proteomes" id="UP000010478">
    <property type="component" value="Plasmid pOSC7112.02"/>
</dbReference>
<geneLocation type="plasmid" evidence="2 3">
    <name>pOSC7112.02</name>
</geneLocation>
<dbReference type="EMBL" id="CP003616">
    <property type="protein sequence ID" value="AFZ10693.1"/>
    <property type="molecule type" value="Genomic_DNA"/>
</dbReference>
<evidence type="ECO:0000313" key="2">
    <source>
        <dbReference type="EMBL" id="AFZ10693.1"/>
    </source>
</evidence>
<dbReference type="OrthoDB" id="451343at2"/>